<dbReference type="PATRIC" id="fig|1353534.3.peg.3907"/>
<reference evidence="4 5" key="1">
    <citation type="journal article" date="2012" name="Front. Microbiol.">
        <title>Draft Genome Sequence of the Virulent Strain 01-B526 of the Fish Pathogen Aeromonas salmonicida.</title>
        <authorList>
            <person name="Charette S.J."/>
            <person name="Brochu F."/>
            <person name="Boyle B."/>
            <person name="Filion G."/>
            <person name="Tanaka K.H."/>
            <person name="Derome N."/>
        </authorList>
    </citation>
    <scope>NUCLEOTIDE SEQUENCE [LARGE SCALE GENOMIC DNA]</scope>
    <source>
        <strain evidence="4 5">P11</strain>
    </source>
</reference>
<dbReference type="PANTHER" id="PTHR42880">
    <property type="entry name" value="HOMOCITRATE SYNTHASE"/>
    <property type="match status" value="1"/>
</dbReference>
<dbReference type="PROSITE" id="PS00815">
    <property type="entry name" value="AIPM_HOMOCIT_SYNTH_1"/>
    <property type="match status" value="1"/>
</dbReference>
<dbReference type="SUPFAM" id="SSF51569">
    <property type="entry name" value="Aldolase"/>
    <property type="match status" value="1"/>
</dbReference>
<evidence type="ECO:0000313" key="5">
    <source>
        <dbReference type="Proteomes" id="UP000093954"/>
    </source>
</evidence>
<feature type="domain" description="Pyruvate carboxyltransferase" evidence="3">
    <location>
        <begin position="3"/>
        <end position="255"/>
    </location>
</feature>
<keyword evidence="1 2" id="KW-0808">Transferase</keyword>
<dbReference type="PROSITE" id="PS00816">
    <property type="entry name" value="AIPM_HOMOCIT_SYNTH_2"/>
    <property type="match status" value="1"/>
</dbReference>
<keyword evidence="5" id="KW-1185">Reference proteome</keyword>
<dbReference type="PROSITE" id="PS50991">
    <property type="entry name" value="PYR_CT"/>
    <property type="match status" value="1"/>
</dbReference>
<dbReference type="EC" id="2.3.3.13" evidence="4"/>
<comment type="similarity">
    <text evidence="2">Belongs to the alpha-IPM synthase/homocitrate synthase family.</text>
</comment>
<dbReference type="Pfam" id="PF00682">
    <property type="entry name" value="HMGL-like"/>
    <property type="match status" value="1"/>
</dbReference>
<dbReference type="InterPro" id="IPR013785">
    <property type="entry name" value="Aldolase_TIM"/>
</dbReference>
<proteinExistence type="inferred from homology"/>
<dbReference type="GO" id="GO:0019752">
    <property type="term" value="P:carboxylic acid metabolic process"/>
    <property type="evidence" value="ECO:0007669"/>
    <property type="project" value="InterPro"/>
</dbReference>
<dbReference type="Gene3D" id="3.20.20.70">
    <property type="entry name" value="Aldolase class I"/>
    <property type="match status" value="1"/>
</dbReference>
<evidence type="ECO:0000313" key="4">
    <source>
        <dbReference type="EMBL" id="OBR89860.1"/>
    </source>
</evidence>
<evidence type="ECO:0000259" key="3">
    <source>
        <dbReference type="PROSITE" id="PS50991"/>
    </source>
</evidence>
<name>A0A1A6AIG1_9CLOT</name>
<protein>
    <submittedName>
        <fullName evidence="4">2-isopropylmalate synthase</fullName>
        <ecNumber evidence="4">2.3.3.13</ecNumber>
    </submittedName>
</protein>
<dbReference type="RefSeq" id="WP_065079852.1">
    <property type="nucleotide sequence ID" value="NZ_LROS01000077.1"/>
</dbReference>
<gene>
    <name evidence="4" type="primary">leuA_4</name>
    <name evidence="4" type="ORF">CLRAG_38370</name>
</gene>
<dbReference type="EMBL" id="LROS01000077">
    <property type="protein sequence ID" value="OBR89860.1"/>
    <property type="molecule type" value="Genomic_DNA"/>
</dbReference>
<keyword evidence="4" id="KW-0012">Acyltransferase</keyword>
<dbReference type="AlphaFoldDB" id="A0A1A6AIG1"/>
<organism evidence="4 5">
    <name type="scientific">Clostridium ragsdalei P11</name>
    <dbReference type="NCBI Taxonomy" id="1353534"/>
    <lineage>
        <taxon>Bacteria</taxon>
        <taxon>Bacillati</taxon>
        <taxon>Bacillota</taxon>
        <taxon>Clostridia</taxon>
        <taxon>Eubacteriales</taxon>
        <taxon>Clostridiaceae</taxon>
        <taxon>Clostridium</taxon>
    </lineage>
</organism>
<evidence type="ECO:0000256" key="2">
    <source>
        <dbReference type="RuleBase" id="RU003523"/>
    </source>
</evidence>
<sequence>MDVNIVDTTLRDGEQKAGIAFGINEKVKIAKILNDIGIYQIEAGSAAMGGEEKASIEKIAALGLKSKISSWNRANIKDIDASIDCGVDIVHISIPTSDLQIKSKLGKDKAWVLERIKKCTTYALEKGYEVTVGMEDATRSDINFLIEFCTAVSEIGIKRIRYSDTVGISYPRKVFYSVKKLLQEVPIEIEIHAHNDFGMALANSLAAVEAGAKFANCTISGVGERAGNCDFIKFAKTLDMFECEKICPLNINDLLETEQILRCLSL</sequence>
<dbReference type="PANTHER" id="PTHR42880:SF1">
    <property type="entry name" value="ISOPROPYLMALATE_HOMOCITRATE_CITRAMALATE SYNTHASE FAMILY PROTEIN"/>
    <property type="match status" value="1"/>
</dbReference>
<comment type="caution">
    <text evidence="4">The sequence shown here is derived from an EMBL/GenBank/DDBJ whole genome shotgun (WGS) entry which is preliminary data.</text>
</comment>
<evidence type="ECO:0000256" key="1">
    <source>
        <dbReference type="ARBA" id="ARBA00022679"/>
    </source>
</evidence>
<accession>A0A1A6AIG1</accession>
<dbReference type="GO" id="GO:0003852">
    <property type="term" value="F:2-isopropylmalate synthase activity"/>
    <property type="evidence" value="ECO:0007669"/>
    <property type="project" value="UniProtKB-EC"/>
</dbReference>
<dbReference type="InterPro" id="IPR002034">
    <property type="entry name" value="AIPM/Hcit_synth_CS"/>
</dbReference>
<dbReference type="Proteomes" id="UP000093954">
    <property type="component" value="Unassembled WGS sequence"/>
</dbReference>
<dbReference type="InterPro" id="IPR000891">
    <property type="entry name" value="PYR_CT"/>
</dbReference>